<feature type="non-terminal residue" evidence="3">
    <location>
        <position position="1"/>
    </location>
</feature>
<dbReference type="PANTHER" id="PTHR14969:SF13">
    <property type="entry name" value="AT30094P"/>
    <property type="match status" value="1"/>
</dbReference>
<sequence length="229" mass="27153">IYSNPHLVIIMSSLSEYLEKLEEWDHRAFLHVYRSGFSKRTKKFAIAFSFLGSLYFWGLIWLIWFIYGYVTKDYYLLVLFTCGFEQSVIIHSVIRYKIVKRNRPYIKLKKEGVKKHDDFIRIPYIMSESDKKSFPSGHVAFFLLFGLIFALHFESLIILIIFVALDIVIALSRLVLGVHFPIDVIFGFVFKGYFNKSKVKACNVTRIIYYYFSYNQKWNMLEKIGPIQK</sequence>
<keyword evidence="1" id="KW-1133">Transmembrane helix</keyword>
<dbReference type="PANTHER" id="PTHR14969">
    <property type="entry name" value="SPHINGOSINE-1-PHOSPHATE PHOSPHOHYDROLASE"/>
    <property type="match status" value="1"/>
</dbReference>
<feature type="transmembrane region" description="Helical" evidence="1">
    <location>
        <begin position="170"/>
        <end position="190"/>
    </location>
</feature>
<evidence type="ECO:0000313" key="3">
    <source>
        <dbReference type="EMBL" id="GAG83292.1"/>
    </source>
</evidence>
<dbReference type="GO" id="GO:0042392">
    <property type="term" value="F:sphingosine-1-phosphate phosphatase activity"/>
    <property type="evidence" value="ECO:0007669"/>
    <property type="project" value="TreeGrafter"/>
</dbReference>
<keyword evidence="1" id="KW-0812">Transmembrane</keyword>
<dbReference type="Pfam" id="PF01569">
    <property type="entry name" value="PAP2"/>
    <property type="match status" value="1"/>
</dbReference>
<protein>
    <recommendedName>
        <fullName evidence="2">Phosphatidic acid phosphatase type 2/haloperoxidase domain-containing protein</fullName>
    </recommendedName>
</protein>
<organism evidence="3">
    <name type="scientific">marine sediment metagenome</name>
    <dbReference type="NCBI Taxonomy" id="412755"/>
    <lineage>
        <taxon>unclassified sequences</taxon>
        <taxon>metagenomes</taxon>
        <taxon>ecological metagenomes</taxon>
    </lineage>
</organism>
<accession>X1BQ22</accession>
<comment type="caution">
    <text evidence="3">The sequence shown here is derived from an EMBL/GenBank/DDBJ whole genome shotgun (WGS) entry which is preliminary data.</text>
</comment>
<dbReference type="SUPFAM" id="SSF48317">
    <property type="entry name" value="Acid phosphatase/Vanadium-dependent haloperoxidase"/>
    <property type="match status" value="1"/>
</dbReference>
<dbReference type="SMART" id="SM00014">
    <property type="entry name" value="acidPPc"/>
    <property type="match status" value="1"/>
</dbReference>
<name>X1BQ22_9ZZZZ</name>
<gene>
    <name evidence="3" type="ORF">S01H4_26245</name>
</gene>
<evidence type="ECO:0000256" key="1">
    <source>
        <dbReference type="SAM" id="Phobius"/>
    </source>
</evidence>
<dbReference type="InterPro" id="IPR036938">
    <property type="entry name" value="PAP2/HPO_sf"/>
</dbReference>
<dbReference type="AlphaFoldDB" id="X1BQ22"/>
<feature type="domain" description="Phosphatidic acid phosphatase type 2/haloperoxidase" evidence="2">
    <location>
        <begin position="75"/>
        <end position="194"/>
    </location>
</feature>
<dbReference type="InterPro" id="IPR000326">
    <property type="entry name" value="PAP2/HPO"/>
</dbReference>
<dbReference type="EMBL" id="BART01012623">
    <property type="protein sequence ID" value="GAG83292.1"/>
    <property type="molecule type" value="Genomic_DNA"/>
</dbReference>
<reference evidence="3" key="1">
    <citation type="journal article" date="2014" name="Front. Microbiol.">
        <title>High frequency of phylogenetically diverse reductive dehalogenase-homologous genes in deep subseafloor sedimentary metagenomes.</title>
        <authorList>
            <person name="Kawai M."/>
            <person name="Futagami T."/>
            <person name="Toyoda A."/>
            <person name="Takaki Y."/>
            <person name="Nishi S."/>
            <person name="Hori S."/>
            <person name="Arai W."/>
            <person name="Tsubouchi T."/>
            <person name="Morono Y."/>
            <person name="Uchiyama I."/>
            <person name="Ito T."/>
            <person name="Fujiyama A."/>
            <person name="Inagaki F."/>
            <person name="Takami H."/>
        </authorList>
    </citation>
    <scope>NUCLEOTIDE SEQUENCE</scope>
    <source>
        <strain evidence="3">Expedition CK06-06</strain>
    </source>
</reference>
<feature type="transmembrane region" description="Helical" evidence="1">
    <location>
        <begin position="74"/>
        <end position="94"/>
    </location>
</feature>
<dbReference type="Gene3D" id="1.20.144.10">
    <property type="entry name" value="Phosphatidic acid phosphatase type 2/haloperoxidase"/>
    <property type="match status" value="1"/>
</dbReference>
<evidence type="ECO:0000259" key="2">
    <source>
        <dbReference type="SMART" id="SM00014"/>
    </source>
</evidence>
<proteinExistence type="predicted"/>
<feature type="transmembrane region" description="Helical" evidence="1">
    <location>
        <begin position="139"/>
        <end position="164"/>
    </location>
</feature>
<keyword evidence="1" id="KW-0472">Membrane</keyword>
<feature type="transmembrane region" description="Helical" evidence="1">
    <location>
        <begin position="44"/>
        <end position="68"/>
    </location>
</feature>